<proteinExistence type="predicted"/>
<dbReference type="EMBL" id="MN740363">
    <property type="protein sequence ID" value="QHU02811.1"/>
    <property type="molecule type" value="Genomic_DNA"/>
</dbReference>
<accession>A0A6C0JD40</accession>
<protein>
    <submittedName>
        <fullName evidence="1">Uncharacterized protein</fullName>
    </submittedName>
</protein>
<dbReference type="AlphaFoldDB" id="A0A6C0JD40"/>
<name>A0A6C0JD40_9ZZZZ</name>
<evidence type="ECO:0000313" key="1">
    <source>
        <dbReference type="EMBL" id="QHU02811.1"/>
    </source>
</evidence>
<sequence>MLFRNKQGNLININRLDFSDDRQYFIYIQKIVNDRNSHTMKVNQKITQSTGKSSGNCETAIINKLMFCMNR</sequence>
<organism evidence="1">
    <name type="scientific">viral metagenome</name>
    <dbReference type="NCBI Taxonomy" id="1070528"/>
    <lineage>
        <taxon>unclassified sequences</taxon>
        <taxon>metagenomes</taxon>
        <taxon>organismal metagenomes</taxon>
    </lineage>
</organism>
<reference evidence="1" key="1">
    <citation type="journal article" date="2020" name="Nature">
        <title>Giant virus diversity and host interactions through global metagenomics.</title>
        <authorList>
            <person name="Schulz F."/>
            <person name="Roux S."/>
            <person name="Paez-Espino D."/>
            <person name="Jungbluth S."/>
            <person name="Walsh D.A."/>
            <person name="Denef V.J."/>
            <person name="McMahon K.D."/>
            <person name="Konstantinidis K.T."/>
            <person name="Eloe-Fadrosh E.A."/>
            <person name="Kyrpides N.C."/>
            <person name="Woyke T."/>
        </authorList>
    </citation>
    <scope>NUCLEOTIDE SEQUENCE</scope>
    <source>
        <strain evidence="1">GVMAG-M-3300025880-76</strain>
    </source>
</reference>